<dbReference type="Proteomes" id="UP000058660">
    <property type="component" value="Plasmid pTA69"/>
</dbReference>
<protein>
    <submittedName>
        <fullName evidence="1">Uncharacterized protein</fullName>
    </submittedName>
</protein>
<accession>A0ABM5VQ87</accession>
<name>A0ABM5VQ87_THEA5</name>
<proteinExistence type="predicted"/>
<organism evidence="1 2">
    <name type="scientific">Thermus aquaticus (strain ATCC BAA-2747 / Y51MC23)</name>
    <dbReference type="NCBI Taxonomy" id="498848"/>
    <lineage>
        <taxon>Bacteria</taxon>
        <taxon>Thermotogati</taxon>
        <taxon>Deinococcota</taxon>
        <taxon>Deinococci</taxon>
        <taxon>Thermales</taxon>
        <taxon>Thermaceae</taxon>
        <taxon>Thermus</taxon>
    </lineage>
</organism>
<dbReference type="RefSeq" id="WP_003049760.1">
    <property type="nucleotide sequence ID" value="NZ_CP010825.1"/>
</dbReference>
<evidence type="ECO:0000313" key="1">
    <source>
        <dbReference type="EMBL" id="ALJ92313.1"/>
    </source>
</evidence>
<dbReference type="EMBL" id="CP010825">
    <property type="protein sequence ID" value="ALJ92313.1"/>
    <property type="molecule type" value="Genomic_DNA"/>
</dbReference>
<reference evidence="2" key="1">
    <citation type="journal article" date="2015" name="PLoS ONE">
        <title>Complete Genome Sequence of Thermus aquaticus Y51MC23.</title>
        <authorList>
            <person name="Brumm P.J."/>
            <person name="Monsma S."/>
            <person name="Keough B."/>
            <person name="Jasinovica S."/>
            <person name="Ferguson E."/>
            <person name="Schoenfeld T."/>
            <person name="Lodes M."/>
            <person name="Mead D.A."/>
        </authorList>
    </citation>
    <scope>NUCLEOTIDE SEQUENCE [LARGE SCALE GENOMIC DNA]</scope>
    <source>
        <strain evidence="2">BAA-2747 / Y51MC23</strain>
    </source>
</reference>
<dbReference type="InterPro" id="IPR036410">
    <property type="entry name" value="HSP_DnaJ_Cys-rich_dom_sf"/>
</dbReference>
<keyword evidence="1" id="KW-0614">Plasmid</keyword>
<evidence type="ECO:0000313" key="2">
    <source>
        <dbReference type="Proteomes" id="UP000058660"/>
    </source>
</evidence>
<keyword evidence="2" id="KW-1185">Reference proteome</keyword>
<dbReference type="SUPFAM" id="SSF57938">
    <property type="entry name" value="DnaJ/Hsp40 cysteine-rich domain"/>
    <property type="match status" value="1"/>
</dbReference>
<gene>
    <name evidence="1" type="ORF">TO73_2784</name>
</gene>
<sequence length="66" mass="7114">MNQDHPTLDLCPSCGGYGDNGSHFPCTGCLGGGYYLSPDGYLSLYPKPGYSGPYYQFPPSQGDRDQ</sequence>
<geneLocation type="plasmid" evidence="1 2">
    <name>pTA69</name>
</geneLocation>